<dbReference type="Proteomes" id="UP001066276">
    <property type="component" value="Chromosome 1_1"/>
</dbReference>
<dbReference type="AlphaFoldDB" id="A0AAV7X421"/>
<gene>
    <name evidence="2" type="ORF">NDU88_006401</name>
</gene>
<evidence type="ECO:0000256" key="1">
    <source>
        <dbReference type="SAM" id="MobiDB-lite"/>
    </source>
</evidence>
<sequence>MGSPVRDVGGDRRSRPKQSHVAPSTAFPPVKRTRKGKTPAPVSSTQPPTTAAPTAVASPPVHIDLPEPPAPVAAPSPVTQGIAVTTFASLVPGLEGVLADTWKSLASLAPAAQSGAPPGPLTGVALPATVPAALPVPLPTPKAPEHQTQVQDPSRQTLLEVSRLLASISTPPVNSPPPTTPWGADDSLQNTLNELKRQVDALSAAHTSNPQASVHSPSVTLWGIPATNVAPVNHCKNLISASQNSCVVARKLAKEQALGRLAGPFERPPLSGFVCSPLGVVPKREPGQFRLIHNLSAPRGSSVNDAIDRQLCSVRYASADNAVEKVRALGQGALLAKTDIESAFYPTRRLSSLGFSVPWGILL</sequence>
<protein>
    <submittedName>
        <fullName evidence="2">Uncharacterized protein</fullName>
    </submittedName>
</protein>
<feature type="compositionally biased region" description="Low complexity" evidence="1">
    <location>
        <begin position="38"/>
        <end position="61"/>
    </location>
</feature>
<comment type="caution">
    <text evidence="2">The sequence shown here is derived from an EMBL/GenBank/DDBJ whole genome shotgun (WGS) entry which is preliminary data.</text>
</comment>
<keyword evidence="3" id="KW-1185">Reference proteome</keyword>
<evidence type="ECO:0000313" key="2">
    <source>
        <dbReference type="EMBL" id="KAJ1218829.1"/>
    </source>
</evidence>
<accession>A0AAV7X421</accession>
<reference evidence="2" key="1">
    <citation type="journal article" date="2022" name="bioRxiv">
        <title>Sequencing and chromosome-scale assembly of the giantPleurodeles waltlgenome.</title>
        <authorList>
            <person name="Brown T."/>
            <person name="Elewa A."/>
            <person name="Iarovenko S."/>
            <person name="Subramanian E."/>
            <person name="Araus A.J."/>
            <person name="Petzold A."/>
            <person name="Susuki M."/>
            <person name="Suzuki K.-i.T."/>
            <person name="Hayashi T."/>
            <person name="Toyoda A."/>
            <person name="Oliveira C."/>
            <person name="Osipova E."/>
            <person name="Leigh N.D."/>
            <person name="Simon A."/>
            <person name="Yun M.H."/>
        </authorList>
    </citation>
    <scope>NUCLEOTIDE SEQUENCE</scope>
    <source>
        <strain evidence="2">20211129_DDA</strain>
        <tissue evidence="2">Liver</tissue>
    </source>
</reference>
<organism evidence="2 3">
    <name type="scientific">Pleurodeles waltl</name>
    <name type="common">Iberian ribbed newt</name>
    <dbReference type="NCBI Taxonomy" id="8319"/>
    <lineage>
        <taxon>Eukaryota</taxon>
        <taxon>Metazoa</taxon>
        <taxon>Chordata</taxon>
        <taxon>Craniata</taxon>
        <taxon>Vertebrata</taxon>
        <taxon>Euteleostomi</taxon>
        <taxon>Amphibia</taxon>
        <taxon>Batrachia</taxon>
        <taxon>Caudata</taxon>
        <taxon>Salamandroidea</taxon>
        <taxon>Salamandridae</taxon>
        <taxon>Pleurodelinae</taxon>
        <taxon>Pleurodeles</taxon>
    </lineage>
</organism>
<evidence type="ECO:0000313" key="3">
    <source>
        <dbReference type="Proteomes" id="UP001066276"/>
    </source>
</evidence>
<feature type="region of interest" description="Disordered" evidence="1">
    <location>
        <begin position="1"/>
        <end position="74"/>
    </location>
</feature>
<name>A0AAV7X421_PLEWA</name>
<proteinExistence type="predicted"/>
<feature type="region of interest" description="Disordered" evidence="1">
    <location>
        <begin position="135"/>
        <end position="154"/>
    </location>
</feature>
<dbReference type="EMBL" id="JANPWB010000001">
    <property type="protein sequence ID" value="KAJ1218829.1"/>
    <property type="molecule type" value="Genomic_DNA"/>
</dbReference>